<dbReference type="OrthoDB" id="3789372at2759"/>
<comment type="caution">
    <text evidence="3">The sequence shown here is derived from an EMBL/GenBank/DDBJ whole genome shotgun (WGS) entry which is preliminary data.</text>
</comment>
<dbReference type="InterPro" id="IPR013126">
    <property type="entry name" value="Hsp_70_fam"/>
</dbReference>
<dbReference type="Proteomes" id="UP000626092">
    <property type="component" value="Unassembled WGS sequence"/>
</dbReference>
<dbReference type="InterPro" id="IPR029047">
    <property type="entry name" value="HSP70_peptide-bd_sf"/>
</dbReference>
<evidence type="ECO:0000256" key="2">
    <source>
        <dbReference type="ARBA" id="ARBA00022840"/>
    </source>
</evidence>
<proteinExistence type="predicted"/>
<dbReference type="Gene3D" id="2.60.34.10">
    <property type="entry name" value="Substrate Binding Domain Of DNAk, Chain A, domain 1"/>
    <property type="match status" value="1"/>
</dbReference>
<evidence type="ECO:0000313" key="3">
    <source>
        <dbReference type="EMBL" id="KAF7137953.1"/>
    </source>
</evidence>
<accession>A0A834GLN6</accession>
<dbReference type="EMBL" id="WJXA01000007">
    <property type="protein sequence ID" value="KAF7137953.1"/>
    <property type="molecule type" value="Genomic_DNA"/>
</dbReference>
<dbReference type="PANTHER" id="PTHR19375">
    <property type="entry name" value="HEAT SHOCK PROTEIN 70KDA"/>
    <property type="match status" value="1"/>
</dbReference>
<evidence type="ECO:0000256" key="1">
    <source>
        <dbReference type="ARBA" id="ARBA00022741"/>
    </source>
</evidence>
<evidence type="ECO:0000313" key="4">
    <source>
        <dbReference type="Proteomes" id="UP000626092"/>
    </source>
</evidence>
<keyword evidence="4" id="KW-1185">Reference proteome</keyword>
<organism evidence="3 4">
    <name type="scientific">Rhododendron simsii</name>
    <name type="common">Sims's rhododendron</name>
    <dbReference type="NCBI Taxonomy" id="118357"/>
    <lineage>
        <taxon>Eukaryota</taxon>
        <taxon>Viridiplantae</taxon>
        <taxon>Streptophyta</taxon>
        <taxon>Embryophyta</taxon>
        <taxon>Tracheophyta</taxon>
        <taxon>Spermatophyta</taxon>
        <taxon>Magnoliopsida</taxon>
        <taxon>eudicotyledons</taxon>
        <taxon>Gunneridae</taxon>
        <taxon>Pentapetalae</taxon>
        <taxon>asterids</taxon>
        <taxon>Ericales</taxon>
        <taxon>Ericaceae</taxon>
        <taxon>Ericoideae</taxon>
        <taxon>Rhodoreae</taxon>
        <taxon>Rhododendron</taxon>
    </lineage>
</organism>
<reference evidence="3" key="1">
    <citation type="submission" date="2019-11" db="EMBL/GenBank/DDBJ databases">
        <authorList>
            <person name="Liu Y."/>
            <person name="Hou J."/>
            <person name="Li T.-Q."/>
            <person name="Guan C.-H."/>
            <person name="Wu X."/>
            <person name="Wu H.-Z."/>
            <person name="Ling F."/>
            <person name="Zhang R."/>
            <person name="Shi X.-G."/>
            <person name="Ren J.-P."/>
            <person name="Chen E.-F."/>
            <person name="Sun J.-M."/>
        </authorList>
    </citation>
    <scope>NUCLEOTIDE SEQUENCE</scope>
    <source>
        <strain evidence="3">Adult_tree_wgs_1</strain>
        <tissue evidence="3">Leaves</tissue>
    </source>
</reference>
<dbReference type="AlphaFoldDB" id="A0A834GLN6"/>
<dbReference type="GO" id="GO:0005524">
    <property type="term" value="F:ATP binding"/>
    <property type="evidence" value="ECO:0007669"/>
    <property type="project" value="UniProtKB-KW"/>
</dbReference>
<name>A0A834GLN6_RHOSS</name>
<evidence type="ECO:0008006" key="5">
    <source>
        <dbReference type="Google" id="ProtNLM"/>
    </source>
</evidence>
<dbReference type="Pfam" id="PF00012">
    <property type="entry name" value="HSP70"/>
    <property type="match status" value="1"/>
</dbReference>
<dbReference type="SUPFAM" id="SSF100920">
    <property type="entry name" value="Heat shock protein 70kD (HSP70), peptide-binding domain"/>
    <property type="match status" value="1"/>
</dbReference>
<keyword evidence="1" id="KW-0547">Nucleotide-binding</keyword>
<sequence>MASSKNPAEAAFLHVVFKRLDQPSWLCPWPLSSPPCVSQNPTARSHRESQKTSWNIPQQRRQLWFLKVKSVAPRATPKIEVTFEVDANGTLNVKAEDKGTGKSEKTTITNDKGRLRQDEIDRMVRLRQGHEIDRMVKEVLERLGANPTSEIEECKGKLNEVEAACKRLGIFNIANETFRHERNHQNMSHLLL</sequence>
<dbReference type="GO" id="GO:0140662">
    <property type="term" value="F:ATP-dependent protein folding chaperone"/>
    <property type="evidence" value="ECO:0007669"/>
    <property type="project" value="InterPro"/>
</dbReference>
<gene>
    <name evidence="3" type="ORF">RHSIM_Rhsim07G0089000</name>
</gene>
<protein>
    <recommendedName>
        <fullName evidence="5">Heat shock protein 70</fullName>
    </recommendedName>
</protein>
<keyword evidence="2" id="KW-0067">ATP-binding</keyword>